<accession>A0A364K4K3</accession>
<keyword evidence="2" id="KW-1185">Reference proteome</keyword>
<protein>
    <submittedName>
        <fullName evidence="1">Sporulation protein SpoOM</fullName>
    </submittedName>
</protein>
<reference evidence="1 2" key="1">
    <citation type="submission" date="2018-06" db="EMBL/GenBank/DDBJ databases">
        <title>Thermoflavimicrobium daqus sp. nov., a thermophilic microbe isolated from Moutai-flavour Daqu.</title>
        <authorList>
            <person name="Wang X."/>
            <person name="Zhou H."/>
        </authorList>
    </citation>
    <scope>NUCLEOTIDE SEQUENCE [LARGE SCALE GENOMIC DNA]</scope>
    <source>
        <strain evidence="1 2">FBKL4.011</strain>
    </source>
</reference>
<dbReference type="PANTHER" id="PTHR40053">
    <property type="entry name" value="SPORULATION-CONTROL PROTEIN SPO0M"/>
    <property type="match status" value="1"/>
</dbReference>
<dbReference type="PANTHER" id="PTHR40053:SF1">
    <property type="entry name" value="SPORULATION-CONTROL PROTEIN SPO0M"/>
    <property type="match status" value="1"/>
</dbReference>
<dbReference type="OrthoDB" id="2351239at2"/>
<sequence length="251" mass="28891">MFENALASLGIGAAKVDTRLEKSTYRQGEQVLGEVHIQGGNAPQDIDEIYLFLVMQYHYEGTQAEYVIDEFRLTDRFVIDQHETKIIPFHFQLPYDTPVSTGGSPIYLKTGLDIKRAIDPTDLDGIEVLPHPLIDQILLTIEDIGFRLTQVDLDFEQFHSRNPFVQVYRFQPLSSYANYLDLLSLVFQPHGKEVDVIMEINRKPVDLKSSMEEALNLDERLVQFVLTVDEIRNIAYLREKLGQYIHSQMEA</sequence>
<dbReference type="EMBL" id="QJKK01000004">
    <property type="protein sequence ID" value="RAL24318.1"/>
    <property type="molecule type" value="Genomic_DNA"/>
</dbReference>
<evidence type="ECO:0000313" key="1">
    <source>
        <dbReference type="EMBL" id="RAL24318.1"/>
    </source>
</evidence>
<dbReference type="SUPFAM" id="SSF81296">
    <property type="entry name" value="E set domains"/>
    <property type="match status" value="1"/>
</dbReference>
<dbReference type="Proteomes" id="UP000251213">
    <property type="component" value="Unassembled WGS sequence"/>
</dbReference>
<name>A0A364K4K3_9BACL</name>
<dbReference type="RefSeq" id="WP_113658688.1">
    <property type="nucleotide sequence ID" value="NZ_KZ845666.1"/>
</dbReference>
<comment type="caution">
    <text evidence="1">The sequence shown here is derived from an EMBL/GenBank/DDBJ whole genome shotgun (WGS) entry which is preliminary data.</text>
</comment>
<dbReference type="Pfam" id="PF07070">
    <property type="entry name" value="Spo0M"/>
    <property type="match status" value="1"/>
</dbReference>
<dbReference type="InterPro" id="IPR014756">
    <property type="entry name" value="Ig_E-set"/>
</dbReference>
<gene>
    <name evidence="1" type="ORF">DL897_08280</name>
</gene>
<dbReference type="AlphaFoldDB" id="A0A364K4K3"/>
<proteinExistence type="predicted"/>
<reference evidence="1 2" key="2">
    <citation type="submission" date="2018-06" db="EMBL/GenBank/DDBJ databases">
        <authorList>
            <person name="Zhirakovskaya E."/>
        </authorList>
    </citation>
    <scope>NUCLEOTIDE SEQUENCE [LARGE SCALE GENOMIC DNA]</scope>
    <source>
        <strain evidence="1 2">FBKL4.011</strain>
    </source>
</reference>
<evidence type="ECO:0000313" key="2">
    <source>
        <dbReference type="Proteomes" id="UP000251213"/>
    </source>
</evidence>
<dbReference type="InterPro" id="IPR009776">
    <property type="entry name" value="Spore_0_M"/>
</dbReference>
<organism evidence="1 2">
    <name type="scientific">Thermoflavimicrobium daqui</name>
    <dbReference type="NCBI Taxonomy" id="2137476"/>
    <lineage>
        <taxon>Bacteria</taxon>
        <taxon>Bacillati</taxon>
        <taxon>Bacillota</taxon>
        <taxon>Bacilli</taxon>
        <taxon>Bacillales</taxon>
        <taxon>Thermoactinomycetaceae</taxon>
        <taxon>Thermoflavimicrobium</taxon>
    </lineage>
</organism>